<evidence type="ECO:0000256" key="2">
    <source>
        <dbReference type="ARBA" id="ARBA00004496"/>
    </source>
</evidence>
<dbReference type="Pfam" id="PF00856">
    <property type="entry name" value="SET"/>
    <property type="match status" value="1"/>
</dbReference>
<protein>
    <recommendedName>
        <fullName evidence="13">Protein-lysine N-methyltransferase SMYD4</fullName>
    </recommendedName>
    <alternativeName>
        <fullName evidence="14">SET and MYND domain-containing protein 4</fullName>
    </alternativeName>
</protein>
<dbReference type="AlphaFoldDB" id="A0A2U9B7A6"/>
<feature type="domain" description="MYND-type" evidence="18">
    <location>
        <begin position="255"/>
        <end position="294"/>
    </location>
</feature>
<sequence length="764" mass="83538">MDLPCVQWQDHVAQKWTGLDPESKEHFASLTEVDAVFKSALTLTTLDDLDFLQSISATYSMQKDTEQAAKCRERGNCSFKTRDYTAAALHYSQGVSFAPLSSEQLPLCYANRSAALHHLQLYQDCLNDIDKALTNGYPSHLQHKLEDRRTQCLKHVSQGQKAKDDHQGPASKHHEDPDGVTAPSLTSEICPQAAVGFSTEKGRHLVAAQGIAAGEVILHDRPYSCVLIPGMEEVQGKSGWPDTERGEFGTEHRCCHRCLTDTLCPVPCDGCSYSRYCSPGCQREAWEEHHRWECPLGADLTALGVMSQLALRVTLKAGLKNIQMAREPIRDKPGCIESSETHPGHHSDSYLSVFHLLHHLNRHGPALRFLNAVTVATVYLKLSKAGPPPASWDLGNGQSPHEDGGDGDWSTKLWLMGSAVLRHVLQLRCNAQAITVLQDAGAANSRVQSRRELRIATAIFPTLSLLNHSCSPNTSVAFNTGTSVDPSGSDLSADFGGAVAEHGSMTRGVTVTVRAAKVIKAGQEILHCYGPHSSRMVTQERQHLLREQYYFLCQCEACTLTQEDGAEFRPQRSGGEAARRNSGLLCCKCKGTLNKSSGDKGTGFICPKSSCSHYVSPSEVSLGLQEIRVDLDKAVDLMERERPDAALRLLDKAQTQAGRILAETHPLQGELADAMARAYATMGDWKNAASHLERSAAATGSQYGDDSIELGQQLFKLAQLHFNGGARGPALSVIPEVRRLLCLHCGPRCHELQELQAMEDCLRG</sequence>
<keyword evidence="7" id="KW-0479">Metal-binding</keyword>
<comment type="function">
    <text evidence="12">Protein-lysine N-methyltransferase. Monomethylates PRMT5, modulating its transcriptional activity. May also act as a histone methyltransferase. Plays a critical role in cardiac development. Acts as a key epigenetic regulator of gene expression during cardiac development via its dual activities as a methyltransferase and negative regulator of HDAC1.</text>
</comment>
<dbReference type="Gene3D" id="2.170.270.10">
    <property type="entry name" value="SET domain"/>
    <property type="match status" value="1"/>
</dbReference>
<dbReference type="PROSITE" id="PS50865">
    <property type="entry name" value="ZF_MYND_2"/>
    <property type="match status" value="1"/>
</dbReference>
<evidence type="ECO:0000313" key="20">
    <source>
        <dbReference type="Proteomes" id="UP000246464"/>
    </source>
</evidence>
<dbReference type="InterPro" id="IPR044421">
    <property type="entry name" value="SMYD4_SET"/>
</dbReference>
<gene>
    <name evidence="19" type="ORF">SMAX5B_022147</name>
</gene>
<keyword evidence="8 15" id="KW-0863">Zinc-finger</keyword>
<dbReference type="PANTHER" id="PTHR46165">
    <property type="entry name" value="SET AND MYND DOMAIN-CONTAINING PROTEIN 4"/>
    <property type="match status" value="1"/>
</dbReference>
<comment type="subcellular location">
    <subcellularLocation>
        <location evidence="2">Cytoplasm</location>
    </subcellularLocation>
    <subcellularLocation>
        <location evidence="1">Nucleus</location>
    </subcellularLocation>
</comment>
<evidence type="ECO:0000259" key="17">
    <source>
        <dbReference type="PROSITE" id="PS50280"/>
    </source>
</evidence>
<dbReference type="InterPro" id="IPR002893">
    <property type="entry name" value="Znf_MYND"/>
</dbReference>
<dbReference type="GO" id="GO:0032259">
    <property type="term" value="P:methylation"/>
    <property type="evidence" value="ECO:0007669"/>
    <property type="project" value="UniProtKB-KW"/>
</dbReference>
<dbReference type="Pfam" id="PF13424">
    <property type="entry name" value="TPR_12"/>
    <property type="match status" value="1"/>
</dbReference>
<feature type="region of interest" description="Disordered" evidence="16">
    <location>
        <begin position="152"/>
        <end position="184"/>
    </location>
</feature>
<dbReference type="InterPro" id="IPR052097">
    <property type="entry name" value="SET-MYND_domain_protein"/>
</dbReference>
<feature type="domain" description="SET" evidence="17">
    <location>
        <begin position="191"/>
        <end position="530"/>
    </location>
</feature>
<keyword evidence="20" id="KW-1185">Reference proteome</keyword>
<keyword evidence="9" id="KW-0862">Zinc</keyword>
<evidence type="ECO:0000256" key="8">
    <source>
        <dbReference type="ARBA" id="ARBA00022771"/>
    </source>
</evidence>
<evidence type="ECO:0000256" key="13">
    <source>
        <dbReference type="ARBA" id="ARBA00093635"/>
    </source>
</evidence>
<dbReference type="OMA" id="FDCTCPA"/>
<dbReference type="GO" id="GO:0007507">
    <property type="term" value="P:heart development"/>
    <property type="evidence" value="ECO:0007669"/>
    <property type="project" value="TreeGrafter"/>
</dbReference>
<organism evidence="19 20">
    <name type="scientific">Scophthalmus maximus</name>
    <name type="common">Turbot</name>
    <name type="synonym">Psetta maxima</name>
    <dbReference type="NCBI Taxonomy" id="52904"/>
    <lineage>
        <taxon>Eukaryota</taxon>
        <taxon>Metazoa</taxon>
        <taxon>Chordata</taxon>
        <taxon>Craniata</taxon>
        <taxon>Vertebrata</taxon>
        <taxon>Euteleostomi</taxon>
        <taxon>Actinopterygii</taxon>
        <taxon>Neopterygii</taxon>
        <taxon>Teleostei</taxon>
        <taxon>Neoteleostei</taxon>
        <taxon>Acanthomorphata</taxon>
        <taxon>Carangaria</taxon>
        <taxon>Pleuronectiformes</taxon>
        <taxon>Pleuronectoidei</taxon>
        <taxon>Scophthalmidae</taxon>
        <taxon>Scophthalmus</taxon>
    </lineage>
</organism>
<evidence type="ECO:0000256" key="15">
    <source>
        <dbReference type="PROSITE-ProRule" id="PRU00134"/>
    </source>
</evidence>
<name>A0A2U9B7A6_SCOMX</name>
<dbReference type="GO" id="GO:0005737">
    <property type="term" value="C:cytoplasm"/>
    <property type="evidence" value="ECO:0007669"/>
    <property type="project" value="UniProtKB-SubCell"/>
</dbReference>
<feature type="compositionally biased region" description="Basic and acidic residues" evidence="16">
    <location>
        <begin position="161"/>
        <end position="177"/>
    </location>
</feature>
<evidence type="ECO:0000256" key="3">
    <source>
        <dbReference type="ARBA" id="ARBA00022490"/>
    </source>
</evidence>
<dbReference type="Gene3D" id="1.25.40.10">
    <property type="entry name" value="Tetratricopeptide repeat domain"/>
    <property type="match status" value="2"/>
</dbReference>
<dbReference type="InterPro" id="IPR011990">
    <property type="entry name" value="TPR-like_helical_dom_sf"/>
</dbReference>
<evidence type="ECO:0000313" key="19">
    <source>
        <dbReference type="EMBL" id="AWO99826.1"/>
    </source>
</evidence>
<evidence type="ECO:0000256" key="9">
    <source>
        <dbReference type="ARBA" id="ARBA00022833"/>
    </source>
</evidence>
<dbReference type="SUPFAM" id="SSF82199">
    <property type="entry name" value="SET domain"/>
    <property type="match status" value="1"/>
</dbReference>
<proteinExistence type="predicted"/>
<evidence type="ECO:0000256" key="7">
    <source>
        <dbReference type="ARBA" id="ARBA00022723"/>
    </source>
</evidence>
<keyword evidence="10" id="KW-0539">Nucleus</keyword>
<evidence type="ECO:0000259" key="18">
    <source>
        <dbReference type="PROSITE" id="PS50865"/>
    </source>
</evidence>
<dbReference type="PROSITE" id="PS50280">
    <property type="entry name" value="SET"/>
    <property type="match status" value="1"/>
</dbReference>
<dbReference type="CDD" id="cd10536">
    <property type="entry name" value="SET_SMYD4"/>
    <property type="match status" value="1"/>
</dbReference>
<evidence type="ECO:0000256" key="14">
    <source>
        <dbReference type="ARBA" id="ARBA00093680"/>
    </source>
</evidence>
<dbReference type="EMBL" id="CP026246">
    <property type="protein sequence ID" value="AWO99826.1"/>
    <property type="molecule type" value="Genomic_DNA"/>
</dbReference>
<dbReference type="GO" id="GO:0042826">
    <property type="term" value="F:histone deacetylase binding"/>
    <property type="evidence" value="ECO:0007669"/>
    <property type="project" value="TreeGrafter"/>
</dbReference>
<dbReference type="PANTHER" id="PTHR46165:SF2">
    <property type="entry name" value="SET AND MYND DOMAIN-CONTAINING PROTEIN 4"/>
    <property type="match status" value="1"/>
</dbReference>
<dbReference type="InterPro" id="IPR046341">
    <property type="entry name" value="SET_dom_sf"/>
</dbReference>
<dbReference type="Proteomes" id="UP000246464">
    <property type="component" value="Chromosome 4"/>
</dbReference>
<evidence type="ECO:0000256" key="12">
    <source>
        <dbReference type="ARBA" id="ARBA00093423"/>
    </source>
</evidence>
<evidence type="ECO:0000256" key="10">
    <source>
        <dbReference type="ARBA" id="ARBA00023242"/>
    </source>
</evidence>
<keyword evidence="5" id="KW-0808">Transferase</keyword>
<dbReference type="InterPro" id="IPR001214">
    <property type="entry name" value="SET_dom"/>
</dbReference>
<evidence type="ECO:0000256" key="11">
    <source>
        <dbReference type="ARBA" id="ARBA00048985"/>
    </source>
</evidence>
<comment type="catalytic activity">
    <reaction evidence="11">
        <text>L-lysyl-[protein] + S-adenosyl-L-methionine = N(6)-methyl-L-lysyl-[protein] + S-adenosyl-L-homocysteine + H(+)</text>
        <dbReference type="Rhea" id="RHEA:51736"/>
        <dbReference type="Rhea" id="RHEA-COMP:9752"/>
        <dbReference type="Rhea" id="RHEA-COMP:13053"/>
        <dbReference type="ChEBI" id="CHEBI:15378"/>
        <dbReference type="ChEBI" id="CHEBI:29969"/>
        <dbReference type="ChEBI" id="CHEBI:57856"/>
        <dbReference type="ChEBI" id="CHEBI:59789"/>
        <dbReference type="ChEBI" id="CHEBI:61929"/>
    </reaction>
</comment>
<dbReference type="GO" id="GO:0008270">
    <property type="term" value="F:zinc ion binding"/>
    <property type="evidence" value="ECO:0007669"/>
    <property type="project" value="UniProtKB-KW"/>
</dbReference>
<dbReference type="GO" id="GO:0008168">
    <property type="term" value="F:methyltransferase activity"/>
    <property type="evidence" value="ECO:0007669"/>
    <property type="project" value="UniProtKB-KW"/>
</dbReference>
<keyword evidence="3" id="KW-0963">Cytoplasm</keyword>
<evidence type="ECO:0000256" key="5">
    <source>
        <dbReference type="ARBA" id="ARBA00022679"/>
    </source>
</evidence>
<evidence type="ECO:0000256" key="4">
    <source>
        <dbReference type="ARBA" id="ARBA00022603"/>
    </source>
</evidence>
<evidence type="ECO:0000256" key="6">
    <source>
        <dbReference type="ARBA" id="ARBA00022691"/>
    </source>
</evidence>
<reference evidence="19 20" key="1">
    <citation type="submission" date="2017-12" db="EMBL/GenBank/DDBJ databases">
        <title>Integrating genomic resources of turbot (Scophthalmus maximus) in depth evaluation of genetic and physical mapping variation across individuals.</title>
        <authorList>
            <person name="Martinez P."/>
        </authorList>
    </citation>
    <scope>NUCLEOTIDE SEQUENCE [LARGE SCALE GENOMIC DNA]</scope>
</reference>
<dbReference type="SUPFAM" id="SSF48452">
    <property type="entry name" value="TPR-like"/>
    <property type="match status" value="1"/>
</dbReference>
<accession>A0A2U9B7A6</accession>
<evidence type="ECO:0000256" key="16">
    <source>
        <dbReference type="SAM" id="MobiDB-lite"/>
    </source>
</evidence>
<keyword evidence="4" id="KW-0489">Methyltransferase</keyword>
<dbReference type="Pfam" id="PF01753">
    <property type="entry name" value="zf-MYND"/>
    <property type="match status" value="1"/>
</dbReference>
<dbReference type="SUPFAM" id="SSF144232">
    <property type="entry name" value="HIT/MYND zinc finger-like"/>
    <property type="match status" value="1"/>
</dbReference>
<dbReference type="STRING" id="52904.ENSSMAP00000032226"/>
<evidence type="ECO:0000256" key="1">
    <source>
        <dbReference type="ARBA" id="ARBA00004123"/>
    </source>
</evidence>
<keyword evidence="6" id="KW-0949">S-adenosyl-L-methionine</keyword>
<dbReference type="GO" id="GO:0005634">
    <property type="term" value="C:nucleus"/>
    <property type="evidence" value="ECO:0007669"/>
    <property type="project" value="UniProtKB-SubCell"/>
</dbReference>